<dbReference type="InterPro" id="IPR036728">
    <property type="entry name" value="PBP_GOBP_sf"/>
</dbReference>
<dbReference type="AlphaFoldDB" id="A0A142FH94"/>
<evidence type="ECO:0000313" key="3">
    <source>
        <dbReference type="EMBL" id="AMQ76480.1"/>
    </source>
</evidence>
<feature type="signal peptide" evidence="2">
    <location>
        <begin position="1"/>
        <end position="26"/>
    </location>
</feature>
<accession>A0A142FH94</accession>
<name>A0A142FH94_APOLU</name>
<dbReference type="GO" id="GO:0007608">
    <property type="term" value="P:sensory perception of smell"/>
    <property type="evidence" value="ECO:0007669"/>
    <property type="project" value="TreeGrafter"/>
</dbReference>
<dbReference type="PANTHER" id="PTHR11857">
    <property type="entry name" value="ODORANT BINDING PROTEIN-RELATED"/>
    <property type="match status" value="1"/>
</dbReference>
<sequence>MARKFIKSCYTLVALLVFVGSIHVEAKELTEEQRTQLFEDLKQCKNSTDLSDDEFETIIAKKELPTSEAGKCFTKCLMEKLDIIEDAEGGKKKISVITMQASLEENMEKEDDIAKGKDIIQKCGDTVEPEDSCAYAYNISKCIYDRMKEAGISQ</sequence>
<dbReference type="SMART" id="SM00708">
    <property type="entry name" value="PhBP"/>
    <property type="match status" value="1"/>
</dbReference>
<evidence type="ECO:0000256" key="1">
    <source>
        <dbReference type="ARBA" id="ARBA00022729"/>
    </source>
</evidence>
<organism evidence="3">
    <name type="scientific">Apolygus lucorum</name>
    <name type="common">Small green plant bug</name>
    <name type="synonym">Lygocoris lucorum</name>
    <dbReference type="NCBI Taxonomy" id="248454"/>
    <lineage>
        <taxon>Eukaryota</taxon>
        <taxon>Metazoa</taxon>
        <taxon>Ecdysozoa</taxon>
        <taxon>Arthropoda</taxon>
        <taxon>Hexapoda</taxon>
        <taxon>Insecta</taxon>
        <taxon>Pterygota</taxon>
        <taxon>Neoptera</taxon>
        <taxon>Paraneoptera</taxon>
        <taxon>Hemiptera</taxon>
        <taxon>Heteroptera</taxon>
        <taxon>Panheteroptera</taxon>
        <taxon>Cimicomorpha</taxon>
        <taxon>Miridae</taxon>
        <taxon>Mirini</taxon>
        <taxon>Apolygus</taxon>
    </lineage>
</organism>
<dbReference type="Pfam" id="PF01395">
    <property type="entry name" value="PBP_GOBP"/>
    <property type="match status" value="1"/>
</dbReference>
<gene>
    <name evidence="3" type="primary">OBP27</name>
</gene>
<protein>
    <submittedName>
        <fullName evidence="3">Odorant-binding protein 27</fullName>
    </submittedName>
</protein>
<dbReference type="Gene3D" id="1.10.238.20">
    <property type="entry name" value="Pheromone/general odorant binding protein domain"/>
    <property type="match status" value="1"/>
</dbReference>
<dbReference type="InterPro" id="IPR006170">
    <property type="entry name" value="PBP/GOBP"/>
</dbReference>
<feature type="chain" id="PRO_5007494606" evidence="2">
    <location>
        <begin position="27"/>
        <end position="154"/>
    </location>
</feature>
<reference evidence="3" key="1">
    <citation type="journal article" date="2015" name="PLoS ONE">
        <title>Molecular Characterization And Expression Profiling Of Odorant-binding Proteins In The Green Plant Bug Apolygus lucorum.</title>
        <authorList>
            <person name="Ding Y."/>
            <person name="Zhang Y."/>
        </authorList>
    </citation>
    <scope>NUCLEOTIDE SEQUENCE</scope>
</reference>
<dbReference type="GO" id="GO:0005615">
    <property type="term" value="C:extracellular space"/>
    <property type="evidence" value="ECO:0007669"/>
    <property type="project" value="TreeGrafter"/>
</dbReference>
<dbReference type="SMR" id="A0A142FH94"/>
<keyword evidence="1 2" id="KW-0732">Signal</keyword>
<dbReference type="EMBL" id="KT281935">
    <property type="protein sequence ID" value="AMQ76480.1"/>
    <property type="molecule type" value="mRNA"/>
</dbReference>
<evidence type="ECO:0000256" key="2">
    <source>
        <dbReference type="SAM" id="SignalP"/>
    </source>
</evidence>
<proteinExistence type="evidence at transcript level"/>
<dbReference type="CDD" id="cd23992">
    <property type="entry name" value="PBP_GOBP"/>
    <property type="match status" value="1"/>
</dbReference>
<dbReference type="SUPFAM" id="SSF47565">
    <property type="entry name" value="Insect pheromone/odorant-binding proteins"/>
    <property type="match status" value="1"/>
</dbReference>
<dbReference type="GO" id="GO:0005549">
    <property type="term" value="F:odorant binding"/>
    <property type="evidence" value="ECO:0007669"/>
    <property type="project" value="InterPro"/>
</dbReference>